<evidence type="ECO:0000256" key="1">
    <source>
        <dbReference type="SAM" id="MobiDB-lite"/>
    </source>
</evidence>
<accession>A0AAV9UQ57</accession>
<feature type="compositionally biased region" description="Low complexity" evidence="1">
    <location>
        <begin position="87"/>
        <end position="102"/>
    </location>
</feature>
<dbReference type="AlphaFoldDB" id="A0AAV9UQ57"/>
<comment type="caution">
    <text evidence="2">The sequence shown here is derived from an EMBL/GenBank/DDBJ whole genome shotgun (WGS) entry which is preliminary data.</text>
</comment>
<evidence type="ECO:0000313" key="3">
    <source>
        <dbReference type="Proteomes" id="UP001375240"/>
    </source>
</evidence>
<name>A0AAV9UQ57_9PEZI</name>
<organism evidence="2 3">
    <name type="scientific">Orbilia brochopaga</name>
    <dbReference type="NCBI Taxonomy" id="3140254"/>
    <lineage>
        <taxon>Eukaryota</taxon>
        <taxon>Fungi</taxon>
        <taxon>Dikarya</taxon>
        <taxon>Ascomycota</taxon>
        <taxon>Pezizomycotina</taxon>
        <taxon>Orbiliomycetes</taxon>
        <taxon>Orbiliales</taxon>
        <taxon>Orbiliaceae</taxon>
        <taxon>Orbilia</taxon>
    </lineage>
</organism>
<gene>
    <name evidence="2" type="ORF">TWF696_006859</name>
</gene>
<sequence>MASADLQGLLRFLTGPAKIPLRDALAKAKPLLADGLSSPDSIAKASLDNLQKIFPDEKLAKQVLSAAKRATKPSSSSSPSNKKRSAADASSSNPQDSSTTSPSKRRRPNTAAPAIDSANPQTWESGLDLPPPSQDTDLISATTVTVNRAPLLLAFAVVSLSYTHPWLPPSSRFSLAQGLLDATAAAKAKYIGLTRDGEHNEHDIEEGYKRIRVLGKEIPVLRRWDVNLSNPETSTQKQGPDDDVSASMDPGGPISTDGSDNSTPASATIAPAPAPAAAAGGGSSSATATVPATATATATAATAATDEPIYWALSPKLLAQPPAPTKLNPSALPIHLPHAAHGYLTRAFPGASLPLLLGALHAVYASWSDSLAPAELDRRGWSWYSRVRPAVDDGPEGWGGRGVVKLKDVLSLRRAGSQR</sequence>
<feature type="region of interest" description="Disordered" evidence="1">
    <location>
        <begin position="229"/>
        <end position="287"/>
    </location>
</feature>
<feature type="compositionally biased region" description="Low complexity" evidence="1">
    <location>
        <begin position="65"/>
        <end position="80"/>
    </location>
</feature>
<reference evidence="2 3" key="1">
    <citation type="submission" date="2019-10" db="EMBL/GenBank/DDBJ databases">
        <authorList>
            <person name="Palmer J.M."/>
        </authorList>
    </citation>
    <scope>NUCLEOTIDE SEQUENCE [LARGE SCALE GENOMIC DNA]</scope>
    <source>
        <strain evidence="2 3">TWF696</strain>
    </source>
</reference>
<protein>
    <submittedName>
        <fullName evidence="2">Uncharacterized protein</fullName>
    </submittedName>
</protein>
<dbReference type="Proteomes" id="UP001375240">
    <property type="component" value="Unassembled WGS sequence"/>
</dbReference>
<keyword evidence="3" id="KW-1185">Reference proteome</keyword>
<feature type="compositionally biased region" description="Low complexity" evidence="1">
    <location>
        <begin position="262"/>
        <end position="287"/>
    </location>
</feature>
<dbReference type="EMBL" id="JAVHNQ010000005">
    <property type="protein sequence ID" value="KAK6346748.1"/>
    <property type="molecule type" value="Genomic_DNA"/>
</dbReference>
<feature type="compositionally biased region" description="Polar residues" evidence="1">
    <location>
        <begin position="229"/>
        <end position="238"/>
    </location>
</feature>
<proteinExistence type="predicted"/>
<evidence type="ECO:0000313" key="2">
    <source>
        <dbReference type="EMBL" id="KAK6346748.1"/>
    </source>
</evidence>
<feature type="region of interest" description="Disordered" evidence="1">
    <location>
        <begin position="63"/>
        <end position="136"/>
    </location>
</feature>